<gene>
    <name evidence="3" type="ORF">SAMN04487977_10577</name>
</gene>
<evidence type="ECO:0000256" key="1">
    <source>
        <dbReference type="ARBA" id="ARBA00006226"/>
    </source>
</evidence>
<reference evidence="3 4" key="1">
    <citation type="submission" date="2016-10" db="EMBL/GenBank/DDBJ databases">
        <authorList>
            <person name="de Groot N.N."/>
        </authorList>
    </citation>
    <scope>NUCLEOTIDE SEQUENCE [LARGE SCALE GENOMIC DNA]</scope>
    <source>
        <strain evidence="3 4">B25</strain>
    </source>
</reference>
<sequence length="107" mass="12536">MFQVDVSPQAAEDLLEIKAYIEKELQNPIAAHNTIKTIVETYEDLANDPDVGIPVERYVSFPTNYKFVLANNYSIFYRIENKLVKIIRIMYSRRDFVRVLFSNNENT</sequence>
<dbReference type="RefSeq" id="WP_074643761.1">
    <property type="nucleotide sequence ID" value="NZ_FOFU01000005.1"/>
</dbReference>
<dbReference type="Pfam" id="PF05016">
    <property type="entry name" value="ParE_toxin"/>
    <property type="match status" value="1"/>
</dbReference>
<comment type="similarity">
    <text evidence="1">Belongs to the RelE toxin family.</text>
</comment>
<keyword evidence="4" id="KW-1185">Reference proteome</keyword>
<organism evidence="3 4">
    <name type="scientific">Treponema bryantii</name>
    <dbReference type="NCBI Taxonomy" id="163"/>
    <lineage>
        <taxon>Bacteria</taxon>
        <taxon>Pseudomonadati</taxon>
        <taxon>Spirochaetota</taxon>
        <taxon>Spirochaetia</taxon>
        <taxon>Spirochaetales</taxon>
        <taxon>Treponemataceae</taxon>
        <taxon>Treponema</taxon>
    </lineage>
</organism>
<accession>A0A1H9GNY0</accession>
<dbReference type="InterPro" id="IPR051803">
    <property type="entry name" value="TA_system_RelE-like_toxin"/>
</dbReference>
<proteinExistence type="inferred from homology"/>
<evidence type="ECO:0000313" key="3">
    <source>
        <dbReference type="EMBL" id="SEQ51714.1"/>
    </source>
</evidence>
<dbReference type="EMBL" id="FOFU01000005">
    <property type="protein sequence ID" value="SEQ51714.1"/>
    <property type="molecule type" value="Genomic_DNA"/>
</dbReference>
<dbReference type="InterPro" id="IPR035093">
    <property type="entry name" value="RelE/ParE_toxin_dom_sf"/>
</dbReference>
<keyword evidence="2" id="KW-1277">Toxin-antitoxin system</keyword>
<evidence type="ECO:0000256" key="2">
    <source>
        <dbReference type="ARBA" id="ARBA00022649"/>
    </source>
</evidence>
<dbReference type="AlphaFoldDB" id="A0A1H9GNY0"/>
<protein>
    <submittedName>
        <fullName evidence="3">Plasmid stabilization system protein ParE</fullName>
    </submittedName>
</protein>
<dbReference type="Gene3D" id="3.30.2310.20">
    <property type="entry name" value="RelE-like"/>
    <property type="match status" value="1"/>
</dbReference>
<evidence type="ECO:0000313" key="4">
    <source>
        <dbReference type="Proteomes" id="UP000182360"/>
    </source>
</evidence>
<dbReference type="OrthoDB" id="9806083at2"/>
<dbReference type="InterPro" id="IPR007712">
    <property type="entry name" value="RelE/ParE_toxin"/>
</dbReference>
<dbReference type="Proteomes" id="UP000182360">
    <property type="component" value="Unassembled WGS sequence"/>
</dbReference>
<dbReference type="PANTHER" id="PTHR33755">
    <property type="entry name" value="TOXIN PARE1-RELATED"/>
    <property type="match status" value="1"/>
</dbReference>
<name>A0A1H9GNY0_9SPIR</name>